<evidence type="ECO:0000256" key="2">
    <source>
        <dbReference type="ARBA" id="ARBA00007214"/>
    </source>
</evidence>
<dbReference type="Proteomes" id="UP001237642">
    <property type="component" value="Unassembled WGS sequence"/>
</dbReference>
<dbReference type="PANTHER" id="PTHR31713">
    <property type="entry name" value="OS02G0177800 PROTEIN"/>
    <property type="match status" value="1"/>
</dbReference>
<feature type="domain" description="Calmodulin binding protein C-terminal" evidence="10">
    <location>
        <begin position="314"/>
        <end position="372"/>
    </location>
</feature>
<comment type="similarity">
    <text evidence="2">Belongs to the plant ACBP60 protein family.</text>
</comment>
<dbReference type="Pfam" id="PF20452">
    <property type="entry name" value="Calmod_bind_C"/>
    <property type="match status" value="1"/>
</dbReference>
<dbReference type="Pfam" id="PF20451">
    <property type="entry name" value="Calmod_bind_M"/>
    <property type="match status" value="1"/>
</dbReference>
<dbReference type="Pfam" id="PF07887">
    <property type="entry name" value="Calmodulin_bind"/>
    <property type="match status" value="1"/>
</dbReference>
<keyword evidence="4" id="KW-0238">DNA-binding</keyword>
<dbReference type="InterPro" id="IPR046829">
    <property type="entry name" value="Calmod_bind_C"/>
</dbReference>
<dbReference type="EMBL" id="JAUIZM010000007">
    <property type="protein sequence ID" value="KAK1374032.1"/>
    <property type="molecule type" value="Genomic_DNA"/>
</dbReference>
<evidence type="ECO:0000256" key="1">
    <source>
        <dbReference type="ARBA" id="ARBA00004123"/>
    </source>
</evidence>
<feature type="domain" description="Calmodulin binding protein central" evidence="9">
    <location>
        <begin position="244"/>
        <end position="309"/>
    </location>
</feature>
<evidence type="ECO:0000313" key="12">
    <source>
        <dbReference type="Proteomes" id="UP001237642"/>
    </source>
</evidence>
<keyword evidence="7" id="KW-0539">Nucleus</keyword>
<protein>
    <submittedName>
        <fullName evidence="11">Calmodulin-binding protein 60 B</fullName>
    </submittedName>
</protein>
<dbReference type="AlphaFoldDB" id="A0AAD8HV45"/>
<feature type="domain" description="Calmodulin binding protein-like N-terminal" evidence="8">
    <location>
        <begin position="86"/>
        <end position="231"/>
    </location>
</feature>
<comment type="caution">
    <text evidence="11">The sequence shown here is derived from an EMBL/GenBank/DDBJ whole genome shotgun (WGS) entry which is preliminary data.</text>
</comment>
<gene>
    <name evidence="11" type="ORF">POM88_030225</name>
</gene>
<dbReference type="GO" id="GO:0080142">
    <property type="term" value="P:regulation of salicylic acid biosynthetic process"/>
    <property type="evidence" value="ECO:0007669"/>
    <property type="project" value="TreeGrafter"/>
</dbReference>
<keyword evidence="5" id="KW-0010">Activator</keyword>
<keyword evidence="3" id="KW-0805">Transcription regulation</keyword>
<dbReference type="InterPro" id="IPR012416">
    <property type="entry name" value="CBP60"/>
</dbReference>
<keyword evidence="12" id="KW-1185">Reference proteome</keyword>
<name>A0AAD8HV45_9APIA</name>
<evidence type="ECO:0000256" key="7">
    <source>
        <dbReference type="ARBA" id="ARBA00023242"/>
    </source>
</evidence>
<proteinExistence type="inferred from homology"/>
<accession>A0AAD8HV45</accession>
<evidence type="ECO:0000259" key="10">
    <source>
        <dbReference type="Pfam" id="PF20452"/>
    </source>
</evidence>
<dbReference type="PANTHER" id="PTHR31713:SF43">
    <property type="entry name" value="CALMODULIN-BINDING PROTEIN 60 G"/>
    <property type="match status" value="1"/>
</dbReference>
<dbReference type="InterPro" id="IPR046831">
    <property type="entry name" value="Calmodulin_bind_N"/>
</dbReference>
<evidence type="ECO:0000256" key="4">
    <source>
        <dbReference type="ARBA" id="ARBA00023125"/>
    </source>
</evidence>
<dbReference type="InterPro" id="IPR046830">
    <property type="entry name" value="Calmod_bind_M"/>
</dbReference>
<organism evidence="11 12">
    <name type="scientific">Heracleum sosnowskyi</name>
    <dbReference type="NCBI Taxonomy" id="360622"/>
    <lineage>
        <taxon>Eukaryota</taxon>
        <taxon>Viridiplantae</taxon>
        <taxon>Streptophyta</taxon>
        <taxon>Embryophyta</taxon>
        <taxon>Tracheophyta</taxon>
        <taxon>Spermatophyta</taxon>
        <taxon>Magnoliopsida</taxon>
        <taxon>eudicotyledons</taxon>
        <taxon>Gunneridae</taxon>
        <taxon>Pentapetalae</taxon>
        <taxon>asterids</taxon>
        <taxon>campanulids</taxon>
        <taxon>Apiales</taxon>
        <taxon>Apiaceae</taxon>
        <taxon>Apioideae</taxon>
        <taxon>apioid superclade</taxon>
        <taxon>Tordylieae</taxon>
        <taxon>Tordyliinae</taxon>
        <taxon>Heracleum</taxon>
    </lineage>
</organism>
<evidence type="ECO:0000259" key="9">
    <source>
        <dbReference type="Pfam" id="PF20451"/>
    </source>
</evidence>
<sequence>MAKRHLDQGGADDSDIHRRETKRRLASAAILRNMMSGISLDEFVPRLEPFFRRVVQEEVNCAIQRLLPSPPRSSVNPIESSGASALQLFFHSQLPCTLFTSSKVQSEDGEPIKIVLVDPNSNKRITSGPMSSIKIQIVVLNGDFVAGDKENWTKKDFDASVIREREGKRPLVTGDLTLTLRNGVAELGHICFTDNSSWIRSRKFRLGARMQGMPDVRVKEAKSEPFIVKDHRGESYKKHHQPSLTDEVWRLERIAKDGVFHKRLASARIYTVEDFLRLYVTDPSSLRNVLGGGISNRTWETITGHAINCTLDDKIYLYRGVRVVLVFNSIWKAIGAIFDGQNFQNLDKLTPFQMRFVEDVKRQAYKNLHELVLYTEESFIGSPMLLSSLQAEMANSHTAGQQNVNTLTASEGQLPTLPGFDYTTSLYPAFELDSSPPDISLAHDCHSMQAISATTRDSIVTEDYSYGTYREEYNAAPNGSLGSVFTSGSLVNDDIDFSQMQRGKGTNIFLLRAINQSTLFPPIMVFMFRKMEDRVQGGLSFELP</sequence>
<dbReference type="GO" id="GO:0003700">
    <property type="term" value="F:DNA-binding transcription factor activity"/>
    <property type="evidence" value="ECO:0007669"/>
    <property type="project" value="TreeGrafter"/>
</dbReference>
<reference evidence="11" key="1">
    <citation type="submission" date="2023-02" db="EMBL/GenBank/DDBJ databases">
        <title>Genome of toxic invasive species Heracleum sosnowskyi carries increased number of genes despite the absence of recent whole-genome duplications.</title>
        <authorList>
            <person name="Schelkunov M."/>
            <person name="Shtratnikova V."/>
            <person name="Makarenko M."/>
            <person name="Klepikova A."/>
            <person name="Omelchenko D."/>
            <person name="Novikova G."/>
            <person name="Obukhova E."/>
            <person name="Bogdanov V."/>
            <person name="Penin A."/>
            <person name="Logacheva M."/>
        </authorList>
    </citation>
    <scope>NUCLEOTIDE SEQUENCE</scope>
    <source>
        <strain evidence="11">Hsosn_3</strain>
        <tissue evidence="11">Leaf</tissue>
    </source>
</reference>
<reference evidence="11" key="2">
    <citation type="submission" date="2023-05" db="EMBL/GenBank/DDBJ databases">
        <authorList>
            <person name="Schelkunov M.I."/>
        </authorList>
    </citation>
    <scope>NUCLEOTIDE SEQUENCE</scope>
    <source>
        <strain evidence="11">Hsosn_3</strain>
        <tissue evidence="11">Leaf</tissue>
    </source>
</reference>
<dbReference type="GO" id="GO:0005516">
    <property type="term" value="F:calmodulin binding"/>
    <property type="evidence" value="ECO:0007669"/>
    <property type="project" value="InterPro"/>
</dbReference>
<keyword evidence="6" id="KW-0804">Transcription</keyword>
<dbReference type="GO" id="GO:0005634">
    <property type="term" value="C:nucleus"/>
    <property type="evidence" value="ECO:0007669"/>
    <property type="project" value="UniProtKB-SubCell"/>
</dbReference>
<dbReference type="GO" id="GO:0043565">
    <property type="term" value="F:sequence-specific DNA binding"/>
    <property type="evidence" value="ECO:0007669"/>
    <property type="project" value="TreeGrafter"/>
</dbReference>
<evidence type="ECO:0000256" key="6">
    <source>
        <dbReference type="ARBA" id="ARBA00023163"/>
    </source>
</evidence>
<evidence type="ECO:0000259" key="8">
    <source>
        <dbReference type="Pfam" id="PF07887"/>
    </source>
</evidence>
<comment type="subcellular location">
    <subcellularLocation>
        <location evidence="1">Nucleus</location>
    </subcellularLocation>
</comment>
<evidence type="ECO:0000256" key="5">
    <source>
        <dbReference type="ARBA" id="ARBA00023159"/>
    </source>
</evidence>
<evidence type="ECO:0000256" key="3">
    <source>
        <dbReference type="ARBA" id="ARBA00023015"/>
    </source>
</evidence>
<evidence type="ECO:0000313" key="11">
    <source>
        <dbReference type="EMBL" id="KAK1374032.1"/>
    </source>
</evidence>